<sequence length="329" mass="36026">MPFNLVPVPYRFTLYNVPDGTRNIQNLLREDGLANCKIQHVGGLSIVCECSSREAAKACLLSNKEMLSSWLVDFKLWEPHAIPQERLVWLDISGLPIEAWSTITLRQIGDRFGKVLEVDDILFEGNMASSFGVLILSSCFDDICSSFLVKVDGLLYKIKVVEERNRAFFFSSNHSFASEKSSENDVNFNLDDLDAENLDEVESDFSDEDGIPETEPLGEGLEQTNGQPTSVLPNFPPVAEAGKAPSRFFPEVGPSVHDRSGPGDAPLENLDNLKKHPSGLGFFGDCSSIPSSSNSSVPPSSDTNCNHHCLGSAIGVTYAETGRELPLPR</sequence>
<evidence type="ECO:0000313" key="1">
    <source>
        <dbReference type="EMBL" id="KAJ9562985.1"/>
    </source>
</evidence>
<reference evidence="1" key="1">
    <citation type="submission" date="2023-03" db="EMBL/GenBank/DDBJ databases">
        <title>Chromosome-scale reference genome and RAD-based genetic map of yellow starthistle (Centaurea solstitialis) reveal putative structural variation and QTLs associated with invader traits.</title>
        <authorList>
            <person name="Reatini B."/>
            <person name="Cang F.A."/>
            <person name="Jiang Q."/>
            <person name="Mckibben M.T.W."/>
            <person name="Barker M.S."/>
            <person name="Rieseberg L.H."/>
            <person name="Dlugosch K.M."/>
        </authorList>
    </citation>
    <scope>NUCLEOTIDE SEQUENCE</scope>
    <source>
        <strain evidence="1">CAN-66</strain>
        <tissue evidence="1">Leaf</tissue>
    </source>
</reference>
<comment type="caution">
    <text evidence="1">The sequence shown here is derived from an EMBL/GenBank/DDBJ whole genome shotgun (WGS) entry which is preliminary data.</text>
</comment>
<protein>
    <recommendedName>
        <fullName evidence="3">DUF4283 domain-containing protein</fullName>
    </recommendedName>
</protein>
<dbReference type="EMBL" id="JARYMX010000002">
    <property type="protein sequence ID" value="KAJ9562985.1"/>
    <property type="molecule type" value="Genomic_DNA"/>
</dbReference>
<evidence type="ECO:0000313" key="2">
    <source>
        <dbReference type="Proteomes" id="UP001172457"/>
    </source>
</evidence>
<proteinExistence type="predicted"/>
<name>A0AA38WR90_9ASTR</name>
<dbReference type="PANTHER" id="PTHR34427:SF5">
    <property type="entry name" value="DUF4283 DOMAIN-CONTAINING PROTEIN"/>
    <property type="match status" value="1"/>
</dbReference>
<gene>
    <name evidence="1" type="ORF">OSB04_008145</name>
</gene>
<accession>A0AA38WR90</accession>
<evidence type="ECO:0008006" key="3">
    <source>
        <dbReference type="Google" id="ProtNLM"/>
    </source>
</evidence>
<dbReference type="Proteomes" id="UP001172457">
    <property type="component" value="Chromosome 2"/>
</dbReference>
<dbReference type="PANTHER" id="PTHR34427">
    <property type="entry name" value="DUF4283 DOMAIN PROTEIN"/>
    <property type="match status" value="1"/>
</dbReference>
<keyword evidence="2" id="KW-1185">Reference proteome</keyword>
<organism evidence="1 2">
    <name type="scientific">Centaurea solstitialis</name>
    <name type="common">yellow star-thistle</name>
    <dbReference type="NCBI Taxonomy" id="347529"/>
    <lineage>
        <taxon>Eukaryota</taxon>
        <taxon>Viridiplantae</taxon>
        <taxon>Streptophyta</taxon>
        <taxon>Embryophyta</taxon>
        <taxon>Tracheophyta</taxon>
        <taxon>Spermatophyta</taxon>
        <taxon>Magnoliopsida</taxon>
        <taxon>eudicotyledons</taxon>
        <taxon>Gunneridae</taxon>
        <taxon>Pentapetalae</taxon>
        <taxon>asterids</taxon>
        <taxon>campanulids</taxon>
        <taxon>Asterales</taxon>
        <taxon>Asteraceae</taxon>
        <taxon>Carduoideae</taxon>
        <taxon>Cardueae</taxon>
        <taxon>Centaureinae</taxon>
        <taxon>Centaurea</taxon>
    </lineage>
</organism>
<dbReference type="AlphaFoldDB" id="A0AA38WR90"/>